<comment type="function">
    <text evidence="8">Component of the A-type ATP synthase that produces ATP from ADP in the presence of a proton gradient across the membrane.</text>
</comment>
<dbReference type="Pfam" id="PF01496">
    <property type="entry name" value="V_ATPase_I"/>
    <property type="match status" value="2"/>
</dbReference>
<evidence type="ECO:0000313" key="14">
    <source>
        <dbReference type="Proteomes" id="UP000057043"/>
    </source>
</evidence>
<comment type="similarity">
    <text evidence="2 10">Belongs to the V-ATPase 116 kDa subunit family.</text>
</comment>
<dbReference type="EMBL" id="LGHB01000002">
    <property type="protein sequence ID" value="KUK97392.1"/>
    <property type="molecule type" value="Genomic_DNA"/>
</dbReference>
<feature type="transmembrane region" description="Helical" evidence="10">
    <location>
        <begin position="623"/>
        <end position="648"/>
    </location>
</feature>
<dbReference type="GO" id="GO:0016471">
    <property type="term" value="C:vacuolar proton-transporting V-type ATPase complex"/>
    <property type="evidence" value="ECO:0007669"/>
    <property type="project" value="TreeGrafter"/>
</dbReference>
<dbReference type="Gene3D" id="3.30.70.2170">
    <property type="match status" value="1"/>
</dbReference>
<reference evidence="12" key="1">
    <citation type="journal article" date="2015" name="MBio">
        <title>Genome-resolved metagenomic analysis reveals roles for candidate phyla and other microbial community members in biogeochemical transformations in oil reservoirs.</title>
        <authorList>
            <person name="Hu P."/>
            <person name="Tom L."/>
            <person name="Singh A."/>
            <person name="Thomas B.C."/>
            <person name="Baker B.J."/>
            <person name="Piceno Y.M."/>
            <person name="Andersen G.L."/>
            <person name="Banfield J.F."/>
        </authorList>
    </citation>
    <scope>NUCLEOTIDE SEQUENCE [LARGE SCALE GENOMIC DNA]</scope>
    <source>
        <strain evidence="12">56_747</strain>
    </source>
</reference>
<evidence type="ECO:0000256" key="8">
    <source>
        <dbReference type="ARBA" id="ARBA00059506"/>
    </source>
</evidence>
<comment type="caution">
    <text evidence="12">The sequence shown here is derived from an EMBL/GenBank/DDBJ whole genome shotgun (WGS) entry which is preliminary data.</text>
</comment>
<gene>
    <name evidence="11" type="ORF">XD72_0535</name>
    <name evidence="12" type="ORF">XE07_0222</name>
</gene>
<reference evidence="13 14" key="2">
    <citation type="journal article" date="2015" name="MBio">
        <title>Genome-Resolved Metagenomic Analysis Reveals Roles for Candidate Phyla and Other Microbial Community Members in Biogeochemical Transformations in Oil Reservoirs.</title>
        <authorList>
            <person name="Hu P."/>
            <person name="Tom L."/>
            <person name="Singh A."/>
            <person name="Thomas B.C."/>
            <person name="Baker B.J."/>
            <person name="Piceno Y.M."/>
            <person name="Andersen G.L."/>
            <person name="Banfield J.F."/>
        </authorList>
    </citation>
    <scope>NUCLEOTIDE SEQUENCE [LARGE SCALE GENOMIC DNA]</scope>
    <source>
        <strain evidence="11">57_489</strain>
    </source>
</reference>
<dbReference type="AlphaFoldDB" id="A0A124G3M4"/>
<keyword evidence="4 10" id="KW-0812">Transmembrane</keyword>
<sequence length="688" mass="74795">MLRPVEMSRVVVAGSNKVIEPVIEKLHELNLLHVVNYSGTDDAFEMGKPLGTASEYAEKLIKLRSIERYLNISDKMPDKQFPESQVLSQMDGILGSVGDDVIATAERISEIDNEVKIKQDQAKALKPLAGLPLDLELLYGYNSLAPFVGTVASPVEADVSKVSYVNEVFTASSGGTNAVAVFVPAEKAGDVSGVLAEHGFSEISVPRGLTGSIAGAISTLESDSKRLEGEKVPLQKKLNDIKAQHEDLTLAIDEYLSIQSQKAESPLRFASTDNAFMIDGWLPTDQYETLKRELESAAGGRVQVEKLDGSEADKLVETGEDIPTKMNNPSIVRPYELITRLFAIPEYKEFDPTLLIFVFFPLMFGLILGDVAYGLIIFIVMFMLKRKFRTPGWASLINIVIIASIWAIIFGFIFGEIFGPLGLWDYIFSGSHHVGLLGTVADPHHVGIDFGSGFYGSLGRLGPEIGGFAGGMFPMYRLATASVLMLIGVSIFIGVIHTGIGSVLGVKNELAYGEKRHAYFEKLPVLLFQVFFGLGLLGLIAGGLTHPLVLLSALVIIISIVMMVKGPEGVMGATHIPFFVSNLISYLRLLAIGLASVGVAFAANQLAFYVLMPMLSGGGHEGFTTIAIVVGIVVLIMVHFINLLLGILSPFMHPLRLHYVEMFTKFYSGHGGGVEYSPFGRVRRFLRD</sequence>
<name>A0A124G3M4_9EURY</name>
<evidence type="ECO:0000256" key="10">
    <source>
        <dbReference type="RuleBase" id="RU361189"/>
    </source>
</evidence>
<comment type="subcellular location">
    <subcellularLocation>
        <location evidence="1">Membrane</location>
        <topology evidence="1">Multi-pass membrane protein</topology>
    </subcellularLocation>
</comment>
<evidence type="ECO:0000313" key="13">
    <source>
        <dbReference type="Proteomes" id="UP000053961"/>
    </source>
</evidence>
<keyword evidence="7 10" id="KW-0472">Membrane</keyword>
<dbReference type="Gene3D" id="3.30.70.2750">
    <property type="match status" value="1"/>
</dbReference>
<protein>
    <recommendedName>
        <fullName evidence="9 10">A-type ATP synthase subunit I</fullName>
    </recommendedName>
</protein>
<evidence type="ECO:0000313" key="11">
    <source>
        <dbReference type="EMBL" id="KUK45131.1"/>
    </source>
</evidence>
<evidence type="ECO:0000256" key="2">
    <source>
        <dbReference type="ARBA" id="ARBA00009904"/>
    </source>
</evidence>
<evidence type="ECO:0000256" key="5">
    <source>
        <dbReference type="ARBA" id="ARBA00022989"/>
    </source>
</evidence>
<dbReference type="EMBL" id="LGFT01000008">
    <property type="protein sequence ID" value="KUK45131.1"/>
    <property type="molecule type" value="Genomic_DNA"/>
</dbReference>
<dbReference type="GO" id="GO:0033179">
    <property type="term" value="C:proton-transporting V-type ATPase, V0 domain"/>
    <property type="evidence" value="ECO:0007669"/>
    <property type="project" value="InterPro"/>
</dbReference>
<evidence type="ECO:0000256" key="3">
    <source>
        <dbReference type="ARBA" id="ARBA00022448"/>
    </source>
</evidence>
<evidence type="ECO:0000256" key="6">
    <source>
        <dbReference type="ARBA" id="ARBA00023065"/>
    </source>
</evidence>
<dbReference type="InterPro" id="IPR002490">
    <property type="entry name" value="V-ATPase_116kDa_su"/>
</dbReference>
<keyword evidence="3 10" id="KW-0813">Transport</keyword>
<feature type="transmembrane region" description="Helical" evidence="10">
    <location>
        <begin position="586"/>
        <end position="611"/>
    </location>
</feature>
<proteinExistence type="inferred from homology"/>
<accession>A0A124G3M4</accession>
<evidence type="ECO:0000256" key="9">
    <source>
        <dbReference type="ARBA" id="ARBA00068671"/>
    </source>
</evidence>
<dbReference type="PATRIC" id="fig|301375.6.peg.1775"/>
<dbReference type="PANTHER" id="PTHR11629">
    <property type="entry name" value="VACUOLAR PROTON ATPASES"/>
    <property type="match status" value="1"/>
</dbReference>
<feature type="transmembrane region" description="Helical" evidence="10">
    <location>
        <begin position="396"/>
        <end position="415"/>
    </location>
</feature>
<feature type="transmembrane region" description="Helical" evidence="10">
    <location>
        <begin position="525"/>
        <end position="542"/>
    </location>
</feature>
<keyword evidence="6 10" id="KW-0406">Ion transport</keyword>
<evidence type="ECO:0000256" key="7">
    <source>
        <dbReference type="ARBA" id="ARBA00023136"/>
    </source>
</evidence>
<dbReference type="GO" id="GO:0046961">
    <property type="term" value="F:proton-transporting ATPase activity, rotational mechanism"/>
    <property type="evidence" value="ECO:0007669"/>
    <property type="project" value="InterPro"/>
</dbReference>
<dbReference type="PANTHER" id="PTHR11629:SF63">
    <property type="entry name" value="V-TYPE PROTON ATPASE SUBUNIT A"/>
    <property type="match status" value="1"/>
</dbReference>
<organism evidence="12 13">
    <name type="scientific">Methanothrix harundinacea</name>
    <dbReference type="NCBI Taxonomy" id="301375"/>
    <lineage>
        <taxon>Archaea</taxon>
        <taxon>Methanobacteriati</taxon>
        <taxon>Methanobacteriota</taxon>
        <taxon>Stenosarchaea group</taxon>
        <taxon>Methanomicrobia</taxon>
        <taxon>Methanotrichales</taxon>
        <taxon>Methanotrichaceae</taxon>
        <taxon>Methanothrix</taxon>
    </lineage>
</organism>
<dbReference type="Gene3D" id="1.20.1460.20">
    <property type="match status" value="1"/>
</dbReference>
<evidence type="ECO:0000256" key="4">
    <source>
        <dbReference type="ARBA" id="ARBA00022692"/>
    </source>
</evidence>
<evidence type="ECO:0000256" key="1">
    <source>
        <dbReference type="ARBA" id="ARBA00004141"/>
    </source>
</evidence>
<keyword evidence="5 10" id="KW-1133">Transmembrane helix</keyword>
<feature type="transmembrane region" description="Helical" evidence="10">
    <location>
        <begin position="354"/>
        <end position="384"/>
    </location>
</feature>
<feature type="transmembrane region" description="Helical" evidence="10">
    <location>
        <begin position="548"/>
        <end position="565"/>
    </location>
</feature>
<dbReference type="Proteomes" id="UP000053961">
    <property type="component" value="Unassembled WGS sequence"/>
</dbReference>
<dbReference type="GO" id="GO:0007035">
    <property type="term" value="P:vacuolar acidification"/>
    <property type="evidence" value="ECO:0007669"/>
    <property type="project" value="TreeGrafter"/>
</dbReference>
<dbReference type="GO" id="GO:0051117">
    <property type="term" value="F:ATPase binding"/>
    <property type="evidence" value="ECO:0007669"/>
    <property type="project" value="TreeGrafter"/>
</dbReference>
<feature type="transmembrane region" description="Helical" evidence="10">
    <location>
        <begin position="478"/>
        <end position="504"/>
    </location>
</feature>
<evidence type="ECO:0000313" key="12">
    <source>
        <dbReference type="EMBL" id="KUK97392.1"/>
    </source>
</evidence>
<dbReference type="Proteomes" id="UP000057043">
    <property type="component" value="Unassembled WGS sequence"/>
</dbReference>